<keyword evidence="3" id="KW-1185">Reference proteome</keyword>
<dbReference type="AlphaFoldDB" id="A0A846MYX0"/>
<dbReference type="RefSeq" id="WP_167082337.1">
    <property type="nucleotide sequence ID" value="NZ_BAAADC010000001.1"/>
</dbReference>
<dbReference type="EMBL" id="JAASRM010000001">
    <property type="protein sequence ID" value="NIK88147.1"/>
    <property type="molecule type" value="Genomic_DNA"/>
</dbReference>
<evidence type="ECO:0000313" key="2">
    <source>
        <dbReference type="EMBL" id="NIK88147.1"/>
    </source>
</evidence>
<reference evidence="2 3" key="1">
    <citation type="submission" date="2020-03" db="EMBL/GenBank/DDBJ databases">
        <title>Genomic Encyclopedia of Type Strains, Phase IV (KMG-IV): sequencing the most valuable type-strain genomes for metagenomic binning, comparative biology and taxonomic classification.</title>
        <authorList>
            <person name="Goeker M."/>
        </authorList>
    </citation>
    <scope>NUCLEOTIDE SEQUENCE [LARGE SCALE GENOMIC DNA]</scope>
    <source>
        <strain evidence="2 3">DSM 19867</strain>
    </source>
</reference>
<sequence>MRSILAGLAGGIAMFVWMSIAHMATPLGTMGFSEIPNEKPVLAAMKTSIKVKDGLYMFPWVDPKDPQMMEKGLELTKTNPEGILLYHAPGSATAMGPMLLHEFLKELAQSFLGVFLLSLTALTGYFARAGFVGLIGVFAAFGQDTSYFIWYGFPLSYTLAQITIGVVGALVAGLAIAAIAKPKPA</sequence>
<feature type="transmembrane region" description="Helical" evidence="1">
    <location>
        <begin position="107"/>
        <end position="127"/>
    </location>
</feature>
<feature type="transmembrane region" description="Helical" evidence="1">
    <location>
        <begin position="159"/>
        <end position="180"/>
    </location>
</feature>
<keyword evidence="1" id="KW-0472">Membrane</keyword>
<keyword evidence="1" id="KW-0812">Transmembrane</keyword>
<dbReference type="Proteomes" id="UP000570514">
    <property type="component" value="Unassembled WGS sequence"/>
</dbReference>
<organism evidence="2 3">
    <name type="scientific">Rhizomicrobium palustre</name>
    <dbReference type="NCBI Taxonomy" id="189966"/>
    <lineage>
        <taxon>Bacteria</taxon>
        <taxon>Pseudomonadati</taxon>
        <taxon>Pseudomonadota</taxon>
        <taxon>Alphaproteobacteria</taxon>
        <taxon>Micropepsales</taxon>
        <taxon>Micropepsaceae</taxon>
        <taxon>Rhizomicrobium</taxon>
    </lineage>
</organism>
<proteinExistence type="predicted"/>
<evidence type="ECO:0000256" key="1">
    <source>
        <dbReference type="SAM" id="Phobius"/>
    </source>
</evidence>
<evidence type="ECO:0000313" key="3">
    <source>
        <dbReference type="Proteomes" id="UP000570514"/>
    </source>
</evidence>
<feature type="transmembrane region" description="Helical" evidence="1">
    <location>
        <begin position="134"/>
        <end position="153"/>
    </location>
</feature>
<comment type="caution">
    <text evidence="2">The sequence shown here is derived from an EMBL/GenBank/DDBJ whole genome shotgun (WGS) entry which is preliminary data.</text>
</comment>
<accession>A0A846MYX0</accession>
<gene>
    <name evidence="2" type="ORF">FHS83_001465</name>
</gene>
<name>A0A846MYX0_9PROT</name>
<protein>
    <submittedName>
        <fullName evidence="2">Uncharacterized protein</fullName>
    </submittedName>
</protein>
<keyword evidence="1" id="KW-1133">Transmembrane helix</keyword>